<keyword evidence="2" id="KW-0808">Transferase</keyword>
<feature type="domain" description="Methyltransferase FkbM" evidence="1">
    <location>
        <begin position="110"/>
        <end position="232"/>
    </location>
</feature>
<dbReference type="PANTHER" id="PTHR34203:SF15">
    <property type="entry name" value="SLL1173 PROTEIN"/>
    <property type="match status" value="1"/>
</dbReference>
<dbReference type="SUPFAM" id="SSF53335">
    <property type="entry name" value="S-adenosyl-L-methionine-dependent methyltransferases"/>
    <property type="match status" value="1"/>
</dbReference>
<dbReference type="InterPro" id="IPR029063">
    <property type="entry name" value="SAM-dependent_MTases_sf"/>
</dbReference>
<dbReference type="GO" id="GO:0008168">
    <property type="term" value="F:methyltransferase activity"/>
    <property type="evidence" value="ECO:0007669"/>
    <property type="project" value="UniProtKB-KW"/>
</dbReference>
<keyword evidence="3" id="KW-1185">Reference proteome</keyword>
<evidence type="ECO:0000313" key="3">
    <source>
        <dbReference type="Proteomes" id="UP001320898"/>
    </source>
</evidence>
<dbReference type="EMBL" id="JALIDZ010000008">
    <property type="protein sequence ID" value="MCT8973563.1"/>
    <property type="molecule type" value="Genomic_DNA"/>
</dbReference>
<keyword evidence="2" id="KW-0489">Methyltransferase</keyword>
<accession>A0AAW5R0R0</accession>
<evidence type="ECO:0000259" key="1">
    <source>
        <dbReference type="Pfam" id="PF05050"/>
    </source>
</evidence>
<dbReference type="PANTHER" id="PTHR34203">
    <property type="entry name" value="METHYLTRANSFERASE, FKBM FAMILY PROTEIN"/>
    <property type="match status" value="1"/>
</dbReference>
<reference evidence="2 3" key="1">
    <citation type="submission" date="2022-04" db="EMBL/GenBank/DDBJ databases">
        <authorList>
            <person name="Ye Y.-Q."/>
            <person name="Du Z.-J."/>
        </authorList>
    </citation>
    <scope>NUCLEOTIDE SEQUENCE [LARGE SCALE GENOMIC DNA]</scope>
    <source>
        <strain evidence="2 3">A6E488</strain>
    </source>
</reference>
<dbReference type="Pfam" id="PF05050">
    <property type="entry name" value="Methyltransf_21"/>
    <property type="match status" value="1"/>
</dbReference>
<name>A0AAW5R0R0_9HYPH</name>
<dbReference type="InterPro" id="IPR052514">
    <property type="entry name" value="SAM-dependent_MTase"/>
</dbReference>
<dbReference type="Proteomes" id="UP001320898">
    <property type="component" value="Unassembled WGS sequence"/>
</dbReference>
<dbReference type="NCBIfam" id="TIGR01444">
    <property type="entry name" value="fkbM_fam"/>
    <property type="match status" value="1"/>
</dbReference>
<protein>
    <submittedName>
        <fullName evidence="2">FkbM family methyltransferase</fullName>
    </submittedName>
</protein>
<sequence length="288" mass="30784">MATAMTQILPTGPSGAATGFGCRRPGVVARALWRVADSRRLSPRHRARFRLLLARLAPGPFDIEAEAIRLRAYPADNHSDRVAMARGRLPDRDERAAIAPFLERGGTLVDVGANIGLYALWAARRLGPSGRVIAIEPHPGTADRLAFNIAANGLANIRIVRAAAGASEGTAALHASAGGNVGQSSLIEDVAFRPEGRFDVPVRPLLDILSDAGVSAIDVLKVDIEGYEDRALVPFLRVAPDTLLPRAVLVETDVSERWETDCLAALAARGYEPLTKTAANTVLIRERV</sequence>
<organism evidence="2 3">
    <name type="scientific">Microbaculum marinisediminis</name>
    <dbReference type="NCBI Taxonomy" id="2931392"/>
    <lineage>
        <taxon>Bacteria</taxon>
        <taxon>Pseudomonadati</taxon>
        <taxon>Pseudomonadota</taxon>
        <taxon>Alphaproteobacteria</taxon>
        <taxon>Hyphomicrobiales</taxon>
        <taxon>Tepidamorphaceae</taxon>
        <taxon>Microbaculum</taxon>
    </lineage>
</organism>
<gene>
    <name evidence="2" type="ORF">MUB46_17005</name>
</gene>
<proteinExistence type="predicted"/>
<dbReference type="AlphaFoldDB" id="A0AAW5R0R0"/>
<dbReference type="GO" id="GO:0032259">
    <property type="term" value="P:methylation"/>
    <property type="evidence" value="ECO:0007669"/>
    <property type="project" value="UniProtKB-KW"/>
</dbReference>
<evidence type="ECO:0000313" key="2">
    <source>
        <dbReference type="EMBL" id="MCT8973563.1"/>
    </source>
</evidence>
<dbReference type="Gene3D" id="3.40.50.150">
    <property type="entry name" value="Vaccinia Virus protein VP39"/>
    <property type="match status" value="1"/>
</dbReference>
<comment type="caution">
    <text evidence="2">The sequence shown here is derived from an EMBL/GenBank/DDBJ whole genome shotgun (WGS) entry which is preliminary data.</text>
</comment>
<dbReference type="InterPro" id="IPR006342">
    <property type="entry name" value="FkbM_mtfrase"/>
</dbReference>
<dbReference type="RefSeq" id="WP_261617148.1">
    <property type="nucleotide sequence ID" value="NZ_JALIDZ010000008.1"/>
</dbReference>